<protein>
    <submittedName>
        <fullName evidence="3">Short-subunit dehydrogenase</fullName>
    </submittedName>
</protein>
<dbReference type="PANTHER" id="PTHR44196:SF1">
    <property type="entry name" value="DEHYDROGENASE_REDUCTASE SDR FAMILY MEMBER 7B"/>
    <property type="match status" value="1"/>
</dbReference>
<comment type="caution">
    <text evidence="3">The sequence shown here is derived from an EMBL/GenBank/DDBJ whole genome shotgun (WGS) entry which is preliminary data.</text>
</comment>
<keyword evidence="2" id="KW-0560">Oxidoreductase</keyword>
<organism evidence="3 4">
    <name type="scientific">Silicimonas algicola</name>
    <dbReference type="NCBI Taxonomy" id="1826607"/>
    <lineage>
        <taxon>Bacteria</taxon>
        <taxon>Pseudomonadati</taxon>
        <taxon>Pseudomonadota</taxon>
        <taxon>Alphaproteobacteria</taxon>
        <taxon>Rhodobacterales</taxon>
        <taxon>Paracoccaceae</taxon>
    </lineage>
</organism>
<dbReference type="InterPro" id="IPR036291">
    <property type="entry name" value="NAD(P)-bd_dom_sf"/>
</dbReference>
<gene>
    <name evidence="3" type="ORF">C8D95_101296</name>
</gene>
<dbReference type="RefSeq" id="WP_109757370.1">
    <property type="nucleotide sequence ID" value="NZ_CP034588.1"/>
</dbReference>
<dbReference type="Pfam" id="PF00106">
    <property type="entry name" value="adh_short"/>
    <property type="match status" value="1"/>
</dbReference>
<dbReference type="Proteomes" id="UP000245390">
    <property type="component" value="Unassembled WGS sequence"/>
</dbReference>
<dbReference type="PRINTS" id="PR00081">
    <property type="entry name" value="GDHRDH"/>
</dbReference>
<dbReference type="EMBL" id="QGGV01000001">
    <property type="protein sequence ID" value="PWK58482.1"/>
    <property type="molecule type" value="Genomic_DNA"/>
</dbReference>
<comment type="similarity">
    <text evidence="1">Belongs to the short-chain dehydrogenases/reductases (SDR) family.</text>
</comment>
<dbReference type="AlphaFoldDB" id="A0A316GCR6"/>
<evidence type="ECO:0000313" key="3">
    <source>
        <dbReference type="EMBL" id="PWK58482.1"/>
    </source>
</evidence>
<evidence type="ECO:0000256" key="1">
    <source>
        <dbReference type="ARBA" id="ARBA00006484"/>
    </source>
</evidence>
<sequence length="245" mass="26213">MSTTWIVLGATSTIARHFARLVAAKGDGLILAGRDMEELRRSAADGLARGAPLAEAMAFDARDPASFDPLLDRLRAIGGSISVAVFVGSMPSQEDIDADPSLVDGTVTDSFTGPARFLTAVAPILEERGMGTVVGVGSVAGDRGRLGNYVYGASKAGFHAYLSGLRNRLGRSGVHVVTVKPGTVDTAMTWGMDKLPFLAPPEKVAADILRAVERRTDVLYTPFIWWPVMTVIRAIPERIFKKMKI</sequence>
<evidence type="ECO:0000256" key="2">
    <source>
        <dbReference type="ARBA" id="ARBA00023002"/>
    </source>
</evidence>
<dbReference type="Gene3D" id="3.40.50.720">
    <property type="entry name" value="NAD(P)-binding Rossmann-like Domain"/>
    <property type="match status" value="1"/>
</dbReference>
<keyword evidence="4" id="KW-1185">Reference proteome</keyword>
<accession>A0A316GCR6</accession>
<dbReference type="GO" id="GO:0016491">
    <property type="term" value="F:oxidoreductase activity"/>
    <property type="evidence" value="ECO:0007669"/>
    <property type="project" value="UniProtKB-KW"/>
</dbReference>
<dbReference type="InterPro" id="IPR002347">
    <property type="entry name" value="SDR_fam"/>
</dbReference>
<name>A0A316GCR6_9RHOB</name>
<proteinExistence type="inferred from homology"/>
<reference evidence="3 4" key="1">
    <citation type="submission" date="2018-05" db="EMBL/GenBank/DDBJ databases">
        <title>Genomic Encyclopedia of Type Strains, Phase IV (KMG-IV): sequencing the most valuable type-strain genomes for metagenomic binning, comparative biology and taxonomic classification.</title>
        <authorList>
            <person name="Goeker M."/>
        </authorList>
    </citation>
    <scope>NUCLEOTIDE SEQUENCE [LARGE SCALE GENOMIC DNA]</scope>
    <source>
        <strain evidence="3 4">DSM 103371</strain>
    </source>
</reference>
<dbReference type="GO" id="GO:0016020">
    <property type="term" value="C:membrane"/>
    <property type="evidence" value="ECO:0007669"/>
    <property type="project" value="TreeGrafter"/>
</dbReference>
<dbReference type="KEGG" id="salo:EF888_02930"/>
<evidence type="ECO:0000313" key="4">
    <source>
        <dbReference type="Proteomes" id="UP000245390"/>
    </source>
</evidence>
<dbReference type="SUPFAM" id="SSF51735">
    <property type="entry name" value="NAD(P)-binding Rossmann-fold domains"/>
    <property type="match status" value="1"/>
</dbReference>
<dbReference type="PANTHER" id="PTHR44196">
    <property type="entry name" value="DEHYDROGENASE/REDUCTASE SDR FAMILY MEMBER 7B"/>
    <property type="match status" value="1"/>
</dbReference>
<dbReference type="OrthoDB" id="335726at2"/>